<dbReference type="RefSeq" id="WP_171837147.1">
    <property type="nucleotide sequence ID" value="NZ_CP053711.1"/>
</dbReference>
<dbReference type="AlphaFoldDB" id="A0A6M8HYY8"/>
<feature type="region of interest" description="Disordered" evidence="1">
    <location>
        <begin position="294"/>
        <end position="314"/>
    </location>
</feature>
<dbReference type="InterPro" id="IPR005094">
    <property type="entry name" value="Endonuclease_MobA/VirD2"/>
</dbReference>
<sequence length="314" mass="35442">MVKVTGRSRGLVHLKQHLDYITRNGRLLGETQDGSKITTRADVRGLHDDWLAANALTERSKPNPAAAQSVGVILSMPAGTPPDRLHEAARTWARESLPNNDWLMVRHEDKDHPHVHVTVRAVGYDGRRLVTGPADLQRWRETFARELRRHGIEAEATPRQARGAVRRNDGPALHRLAGRGIEANVIRRQTIEASRDADPKRPRKDAAWEGKVQQRQQNIRDTYLVHAATLDDGDKADQRLASDLRSFVAGMPVPLNRRQAMAANLRAAQKFSEQKDHYSVEDTTTRCIPTLPVKISREANPIQEPRPEEPRRPR</sequence>
<keyword evidence="3" id="KW-0614">Plasmid</keyword>
<dbReference type="Proteomes" id="UP000500767">
    <property type="component" value="Plasmid unnamed4"/>
</dbReference>
<dbReference type="KEGG" id="lck:HN018_27055"/>
<feature type="region of interest" description="Disordered" evidence="1">
    <location>
        <begin position="190"/>
        <end position="216"/>
    </location>
</feature>
<evidence type="ECO:0000259" key="2">
    <source>
        <dbReference type="Pfam" id="PF03432"/>
    </source>
</evidence>
<name>A0A6M8HYY8_9PROT</name>
<evidence type="ECO:0000313" key="4">
    <source>
        <dbReference type="Proteomes" id="UP000500767"/>
    </source>
</evidence>
<feature type="domain" description="MobA/VirD2-like nuclease" evidence="2">
    <location>
        <begin position="41"/>
        <end position="151"/>
    </location>
</feature>
<gene>
    <name evidence="3" type="ORF">HN018_27055</name>
</gene>
<geneLocation type="plasmid" evidence="3 4">
    <name>unnamed4</name>
</geneLocation>
<reference evidence="3 4" key="1">
    <citation type="journal article" date="2014" name="World J. Microbiol. Biotechnol.">
        <title>Biodiversity and physiological characteristics of Antarctic and Arctic lichens-associated bacteria.</title>
        <authorList>
            <person name="Lee Y.M."/>
            <person name="Kim E.H."/>
            <person name="Lee H.K."/>
            <person name="Hong S.G."/>
        </authorList>
    </citation>
    <scope>NUCLEOTIDE SEQUENCE [LARGE SCALE GENOMIC DNA]</scope>
    <source>
        <strain evidence="3 4">PAMC 26569</strain>
        <plasmid evidence="3">unnamed4</plasmid>
    </source>
</reference>
<protein>
    <submittedName>
        <fullName evidence="3">Relaxase/mobilization nuclease domain-containing protein</fullName>
    </submittedName>
</protein>
<feature type="compositionally biased region" description="Basic and acidic residues" evidence="1">
    <location>
        <begin position="190"/>
        <end position="208"/>
    </location>
</feature>
<organism evidence="3 4">
    <name type="scientific">Lichenicola cladoniae</name>
    <dbReference type="NCBI Taxonomy" id="1484109"/>
    <lineage>
        <taxon>Bacteria</taxon>
        <taxon>Pseudomonadati</taxon>
        <taxon>Pseudomonadota</taxon>
        <taxon>Alphaproteobacteria</taxon>
        <taxon>Acetobacterales</taxon>
        <taxon>Acetobacteraceae</taxon>
        <taxon>Lichenicola</taxon>
    </lineage>
</organism>
<keyword evidence="4" id="KW-1185">Reference proteome</keyword>
<evidence type="ECO:0000313" key="3">
    <source>
        <dbReference type="EMBL" id="QKE93784.1"/>
    </source>
</evidence>
<evidence type="ECO:0000256" key="1">
    <source>
        <dbReference type="SAM" id="MobiDB-lite"/>
    </source>
</evidence>
<dbReference type="EMBL" id="CP053711">
    <property type="protein sequence ID" value="QKE93784.1"/>
    <property type="molecule type" value="Genomic_DNA"/>
</dbReference>
<accession>A0A6M8HYY8</accession>
<dbReference type="Pfam" id="PF03432">
    <property type="entry name" value="Relaxase"/>
    <property type="match status" value="1"/>
</dbReference>
<feature type="compositionally biased region" description="Basic and acidic residues" evidence="1">
    <location>
        <begin position="305"/>
        <end position="314"/>
    </location>
</feature>
<proteinExistence type="predicted"/>